<dbReference type="InterPro" id="IPR002035">
    <property type="entry name" value="VWF_A"/>
</dbReference>
<dbReference type="PROSITE" id="PS50234">
    <property type="entry name" value="VWFA"/>
    <property type="match status" value="1"/>
</dbReference>
<evidence type="ECO:0000259" key="2">
    <source>
        <dbReference type="PROSITE" id="PS50234"/>
    </source>
</evidence>
<name>A0A8W8NQ44_MAGGI</name>
<dbReference type="PANTHER" id="PTHR47824">
    <property type="entry name" value="UBIQUITIN-LIKE DOMAIN-CONTAINING PROTEIN"/>
    <property type="match status" value="1"/>
</dbReference>
<feature type="domain" description="VWFA" evidence="2">
    <location>
        <begin position="49"/>
        <end position="234"/>
    </location>
</feature>
<evidence type="ECO:0000313" key="4">
    <source>
        <dbReference type="Proteomes" id="UP000005408"/>
    </source>
</evidence>
<proteinExistence type="predicted"/>
<organism evidence="3 4">
    <name type="scientific">Magallana gigas</name>
    <name type="common">Pacific oyster</name>
    <name type="synonym">Crassostrea gigas</name>
    <dbReference type="NCBI Taxonomy" id="29159"/>
    <lineage>
        <taxon>Eukaryota</taxon>
        <taxon>Metazoa</taxon>
        <taxon>Spiralia</taxon>
        <taxon>Lophotrochozoa</taxon>
        <taxon>Mollusca</taxon>
        <taxon>Bivalvia</taxon>
        <taxon>Autobranchia</taxon>
        <taxon>Pteriomorphia</taxon>
        <taxon>Ostreida</taxon>
        <taxon>Ostreoidea</taxon>
        <taxon>Ostreidae</taxon>
        <taxon>Magallana</taxon>
    </lineage>
</organism>
<dbReference type="SUPFAM" id="SSF53300">
    <property type="entry name" value="vWA-like"/>
    <property type="match status" value="1"/>
</dbReference>
<dbReference type="CDD" id="cd00198">
    <property type="entry name" value="vWFA"/>
    <property type="match status" value="1"/>
</dbReference>
<reference evidence="3" key="1">
    <citation type="submission" date="2022-08" db="UniProtKB">
        <authorList>
            <consortium name="EnsemblMetazoa"/>
        </authorList>
    </citation>
    <scope>IDENTIFICATION</scope>
    <source>
        <strain evidence="3">05x7-T-G4-1.051#20</strain>
    </source>
</reference>
<evidence type="ECO:0000256" key="1">
    <source>
        <dbReference type="SAM" id="MobiDB-lite"/>
    </source>
</evidence>
<dbReference type="PANTHER" id="PTHR47824:SF3">
    <property type="entry name" value="UBIQUITIN-LIKE DOMAIN-CONTAINING PROTEIN"/>
    <property type="match status" value="1"/>
</dbReference>
<dbReference type="Pfam" id="PF00092">
    <property type="entry name" value="VWA"/>
    <property type="match status" value="1"/>
</dbReference>
<sequence>MSAYFPRLLHFLLASVKEKHLTLRRGTHLEKINMSSTPGLRMLPGGAMDILFSFDTTGSMSYILEEVKGRLSDMIQRLQADIPGIRIGVIAHGDYCDEEVFYLEKHIDFTQNVAELCQFVGEVEGTGGGDQDECYELILRKANEEFTWAPVSNKVLVMIGDANPHEPDYKLNVDRINWRDEVSLLAKQGIKIYAVQAMNNDGVEDFYVTMAKETGGHYLRLENFSNICDFIMAICYRERDDDLFMNYEAEVAARQGPSGHLQDLNKMFATLRREDSNRSCKSGTSKLDHAASMPSRSSSFSSDGSSINNMSGPRSATPEIPTLHSPLPMTPLNSFLPSPVSHKKIVKPRNLRQIPKKKSKLNAFPREKEPGTKFNLRKLKWTPWKLAYSPEKPDDTRKWRKMYRMNGYNRKTLFPCSSDLKVYEVSVQTHPRGKLHVMYARVTAADLNDSKWCHHLFPGSRRRHYIHCRQIKRVLSQGCRVFVRKADIKKRQIKQVDNLNKYSYAWTRSISGARTPERTVVKDDKILSGMDYS</sequence>
<keyword evidence="4" id="KW-1185">Reference proteome</keyword>
<dbReference type="EnsemblMetazoa" id="G6735.1">
    <property type="protein sequence ID" value="G6735.1:cds"/>
    <property type="gene ID" value="G6735"/>
</dbReference>
<dbReference type="AlphaFoldDB" id="A0A8W8NQ44"/>
<feature type="region of interest" description="Disordered" evidence="1">
    <location>
        <begin position="275"/>
        <end position="317"/>
    </location>
</feature>
<dbReference type="Gene3D" id="3.40.50.410">
    <property type="entry name" value="von Willebrand factor, type A domain"/>
    <property type="match status" value="1"/>
</dbReference>
<dbReference type="Proteomes" id="UP000005408">
    <property type="component" value="Unassembled WGS sequence"/>
</dbReference>
<dbReference type="InterPro" id="IPR036465">
    <property type="entry name" value="vWFA_dom_sf"/>
</dbReference>
<protein>
    <recommendedName>
        <fullName evidence="2">VWFA domain-containing protein</fullName>
    </recommendedName>
</protein>
<evidence type="ECO:0000313" key="3">
    <source>
        <dbReference type="EnsemblMetazoa" id="G6735.1:cds"/>
    </source>
</evidence>
<accession>A0A8W8NQ44</accession>
<feature type="compositionally biased region" description="Low complexity" evidence="1">
    <location>
        <begin position="292"/>
        <end position="306"/>
    </location>
</feature>